<accession>A0A1Y6CQN4</accession>
<dbReference type="RefSeq" id="WP_132326364.1">
    <property type="nucleotide sequence ID" value="NZ_FWZT01000049.1"/>
</dbReference>
<evidence type="ECO:0000313" key="3">
    <source>
        <dbReference type="Proteomes" id="UP000192907"/>
    </source>
</evidence>
<dbReference type="AlphaFoldDB" id="A0A1Y6CQN4"/>
<evidence type="ECO:0000313" key="2">
    <source>
        <dbReference type="EMBL" id="SMF83727.1"/>
    </source>
</evidence>
<evidence type="ECO:0000256" key="1">
    <source>
        <dbReference type="SAM" id="SignalP"/>
    </source>
</evidence>
<proteinExistence type="predicted"/>
<gene>
    <name evidence="2" type="ORF">SAMN06296036_1491</name>
</gene>
<dbReference type="OrthoDB" id="6277476at2"/>
<sequence length="243" mass="27798">MHRIIFITIFLLVTNRSHAAGCQLTTQIGRFVPESCYQNFQSELCNDQCIGSDPGFHPSCFHQYDLPCSLVEKLLATAPSRQSNGVKSWIHIEDLLNEDSLRAEYYILQAEIYDEIFQTYVRPRTFSYTGKAPLTIIKENSKLRALGTIGHLTKPLEEAAVYKRLSLGNAVEPAIHTEKIDLINTIKMSPFLSAEEEISVIKDIERQYRSNTRLWSFIKRADPKLVKSSRIKFINTLIAKFLL</sequence>
<feature type="signal peptide" evidence="1">
    <location>
        <begin position="1"/>
        <end position="19"/>
    </location>
</feature>
<keyword evidence="3" id="KW-1185">Reference proteome</keyword>
<reference evidence="3" key="1">
    <citation type="submission" date="2017-04" db="EMBL/GenBank/DDBJ databases">
        <authorList>
            <person name="Varghese N."/>
            <person name="Submissions S."/>
        </authorList>
    </citation>
    <scope>NUCLEOTIDE SEQUENCE [LARGE SCALE GENOMIC DNA]</scope>
    <source>
        <strain evidence="3">RKEM611</strain>
    </source>
</reference>
<dbReference type="EMBL" id="FWZT01000049">
    <property type="protein sequence ID" value="SMF83727.1"/>
    <property type="molecule type" value="Genomic_DNA"/>
</dbReference>
<feature type="chain" id="PRO_5013255316" evidence="1">
    <location>
        <begin position="20"/>
        <end position="243"/>
    </location>
</feature>
<organism evidence="2 3">
    <name type="scientific">Pseudobacteriovorax antillogorgiicola</name>
    <dbReference type="NCBI Taxonomy" id="1513793"/>
    <lineage>
        <taxon>Bacteria</taxon>
        <taxon>Pseudomonadati</taxon>
        <taxon>Bdellovibrionota</taxon>
        <taxon>Oligoflexia</taxon>
        <taxon>Oligoflexales</taxon>
        <taxon>Pseudobacteriovoracaceae</taxon>
        <taxon>Pseudobacteriovorax</taxon>
    </lineage>
</organism>
<keyword evidence="1" id="KW-0732">Signal</keyword>
<protein>
    <submittedName>
        <fullName evidence="2">Uncharacterized protein</fullName>
    </submittedName>
</protein>
<name>A0A1Y6CQN4_9BACT</name>
<dbReference type="Proteomes" id="UP000192907">
    <property type="component" value="Unassembled WGS sequence"/>
</dbReference>